<feature type="compositionally biased region" description="Polar residues" evidence="1">
    <location>
        <begin position="49"/>
        <end position="82"/>
    </location>
</feature>
<name>A0AAE0RX31_9BIVA</name>
<reference evidence="2" key="3">
    <citation type="submission" date="2023-05" db="EMBL/GenBank/DDBJ databases">
        <authorList>
            <person name="Smith C.H."/>
        </authorList>
    </citation>
    <scope>NUCLEOTIDE SEQUENCE</scope>
    <source>
        <strain evidence="2">CHS0354</strain>
        <tissue evidence="2">Mantle</tissue>
    </source>
</reference>
<evidence type="ECO:0000313" key="3">
    <source>
        <dbReference type="Proteomes" id="UP001195483"/>
    </source>
</evidence>
<dbReference type="Proteomes" id="UP001195483">
    <property type="component" value="Unassembled WGS sequence"/>
</dbReference>
<protein>
    <submittedName>
        <fullName evidence="2">Uncharacterized protein</fullName>
    </submittedName>
</protein>
<dbReference type="AlphaFoldDB" id="A0AAE0RX31"/>
<reference evidence="2" key="2">
    <citation type="journal article" date="2021" name="Genome Biol. Evol.">
        <title>Developing a high-quality reference genome for a parasitic bivalve with doubly uniparental inheritance (Bivalvia: Unionida).</title>
        <authorList>
            <person name="Smith C.H."/>
        </authorList>
    </citation>
    <scope>NUCLEOTIDE SEQUENCE</scope>
    <source>
        <strain evidence="2">CHS0354</strain>
        <tissue evidence="2">Mantle</tissue>
    </source>
</reference>
<comment type="caution">
    <text evidence="2">The sequence shown here is derived from an EMBL/GenBank/DDBJ whole genome shotgun (WGS) entry which is preliminary data.</text>
</comment>
<reference evidence="2" key="1">
    <citation type="journal article" date="2021" name="Genome Biol. Evol.">
        <title>A High-Quality Reference Genome for a Parasitic Bivalve with Doubly Uniparental Inheritance (Bivalvia: Unionida).</title>
        <authorList>
            <person name="Smith C.H."/>
        </authorList>
    </citation>
    <scope>NUCLEOTIDE SEQUENCE</scope>
    <source>
        <strain evidence="2">CHS0354</strain>
    </source>
</reference>
<dbReference type="EMBL" id="JAEAOA010001462">
    <property type="protein sequence ID" value="KAK3581199.1"/>
    <property type="molecule type" value="Genomic_DNA"/>
</dbReference>
<keyword evidence="3" id="KW-1185">Reference proteome</keyword>
<evidence type="ECO:0000256" key="1">
    <source>
        <dbReference type="SAM" id="MobiDB-lite"/>
    </source>
</evidence>
<sequence length="82" mass="9294">MVAETKDEGLYRIDILKRDKSGNAHKLLRLEKETGFGKTTFDEHGIDTGNATPINQPPQREESQPNPDYNTTILGSQYPQMF</sequence>
<proteinExistence type="predicted"/>
<gene>
    <name evidence="2" type="ORF">CHS0354_024735</name>
</gene>
<accession>A0AAE0RX31</accession>
<feature type="region of interest" description="Disordered" evidence="1">
    <location>
        <begin position="38"/>
        <end position="82"/>
    </location>
</feature>
<organism evidence="2 3">
    <name type="scientific">Potamilus streckersoni</name>
    <dbReference type="NCBI Taxonomy" id="2493646"/>
    <lineage>
        <taxon>Eukaryota</taxon>
        <taxon>Metazoa</taxon>
        <taxon>Spiralia</taxon>
        <taxon>Lophotrochozoa</taxon>
        <taxon>Mollusca</taxon>
        <taxon>Bivalvia</taxon>
        <taxon>Autobranchia</taxon>
        <taxon>Heteroconchia</taxon>
        <taxon>Palaeoheterodonta</taxon>
        <taxon>Unionida</taxon>
        <taxon>Unionoidea</taxon>
        <taxon>Unionidae</taxon>
        <taxon>Ambleminae</taxon>
        <taxon>Lampsilini</taxon>
        <taxon>Potamilus</taxon>
    </lineage>
</organism>
<evidence type="ECO:0000313" key="2">
    <source>
        <dbReference type="EMBL" id="KAK3581199.1"/>
    </source>
</evidence>